<dbReference type="PANTHER" id="PTHR30055">
    <property type="entry name" value="HTH-TYPE TRANSCRIPTIONAL REGULATOR RUTR"/>
    <property type="match status" value="1"/>
</dbReference>
<dbReference type="OrthoDB" id="3211155at2"/>
<keyword evidence="1" id="KW-0805">Transcription regulation</keyword>
<feature type="domain" description="HTH tetR-type" evidence="5">
    <location>
        <begin position="3"/>
        <end position="63"/>
    </location>
</feature>
<dbReference type="PANTHER" id="PTHR30055:SF234">
    <property type="entry name" value="HTH-TYPE TRANSCRIPTIONAL REGULATOR BETI"/>
    <property type="match status" value="1"/>
</dbReference>
<dbReference type="Gene3D" id="1.10.357.10">
    <property type="entry name" value="Tetracycline Repressor, domain 2"/>
    <property type="match status" value="1"/>
</dbReference>
<dbReference type="Pfam" id="PF00440">
    <property type="entry name" value="TetR_N"/>
    <property type="match status" value="1"/>
</dbReference>
<dbReference type="InterPro" id="IPR001647">
    <property type="entry name" value="HTH_TetR"/>
</dbReference>
<dbReference type="PRINTS" id="PR00455">
    <property type="entry name" value="HTHTETR"/>
</dbReference>
<evidence type="ECO:0000259" key="5">
    <source>
        <dbReference type="PROSITE" id="PS50977"/>
    </source>
</evidence>
<dbReference type="SUPFAM" id="SSF46689">
    <property type="entry name" value="Homeodomain-like"/>
    <property type="match status" value="1"/>
</dbReference>
<evidence type="ECO:0000313" key="7">
    <source>
        <dbReference type="Proteomes" id="UP000238362"/>
    </source>
</evidence>
<evidence type="ECO:0000256" key="2">
    <source>
        <dbReference type="ARBA" id="ARBA00023125"/>
    </source>
</evidence>
<dbReference type="InterPro" id="IPR050109">
    <property type="entry name" value="HTH-type_TetR-like_transc_reg"/>
</dbReference>
<keyword evidence="3" id="KW-0804">Transcription</keyword>
<comment type="caution">
    <text evidence="6">The sequence shown here is derived from an EMBL/GenBank/DDBJ whole genome shotgun (WGS) entry which is preliminary data.</text>
</comment>
<organism evidence="6 7">
    <name type="scientific">Prauserella shujinwangii</name>
    <dbReference type="NCBI Taxonomy" id="1453103"/>
    <lineage>
        <taxon>Bacteria</taxon>
        <taxon>Bacillati</taxon>
        <taxon>Actinomycetota</taxon>
        <taxon>Actinomycetes</taxon>
        <taxon>Pseudonocardiales</taxon>
        <taxon>Pseudonocardiaceae</taxon>
        <taxon>Prauserella</taxon>
    </lineage>
</organism>
<accession>A0A2T0LKN4</accession>
<dbReference type="Proteomes" id="UP000238362">
    <property type="component" value="Unassembled WGS sequence"/>
</dbReference>
<keyword evidence="7" id="KW-1185">Reference proteome</keyword>
<evidence type="ECO:0000313" key="6">
    <source>
        <dbReference type="EMBL" id="PRX43470.1"/>
    </source>
</evidence>
<evidence type="ECO:0000256" key="4">
    <source>
        <dbReference type="PROSITE-ProRule" id="PRU00335"/>
    </source>
</evidence>
<dbReference type="InterPro" id="IPR009057">
    <property type="entry name" value="Homeodomain-like_sf"/>
</dbReference>
<dbReference type="PROSITE" id="PS50977">
    <property type="entry name" value="HTH_TETR_2"/>
    <property type="match status" value="1"/>
</dbReference>
<reference evidence="6 7" key="1">
    <citation type="submission" date="2018-03" db="EMBL/GenBank/DDBJ databases">
        <title>Genomic Encyclopedia of Type Strains, Phase III (KMG-III): the genomes of soil and plant-associated and newly described type strains.</title>
        <authorList>
            <person name="Whitman W."/>
        </authorList>
    </citation>
    <scope>NUCLEOTIDE SEQUENCE [LARGE SCALE GENOMIC DNA]</scope>
    <source>
        <strain evidence="6 7">CGMCC 4.7125</strain>
    </source>
</reference>
<dbReference type="AlphaFoldDB" id="A0A2T0LKN4"/>
<proteinExistence type="predicted"/>
<dbReference type="GO" id="GO:0003700">
    <property type="term" value="F:DNA-binding transcription factor activity"/>
    <property type="evidence" value="ECO:0007669"/>
    <property type="project" value="TreeGrafter"/>
</dbReference>
<protein>
    <submittedName>
        <fullName evidence="6">TetR family transcriptional regulator</fullName>
    </submittedName>
</protein>
<gene>
    <name evidence="6" type="ORF">B0I33_11588</name>
</gene>
<dbReference type="GO" id="GO:0000976">
    <property type="term" value="F:transcription cis-regulatory region binding"/>
    <property type="evidence" value="ECO:0007669"/>
    <property type="project" value="TreeGrafter"/>
</dbReference>
<name>A0A2T0LKN4_9PSEU</name>
<evidence type="ECO:0000256" key="1">
    <source>
        <dbReference type="ARBA" id="ARBA00023015"/>
    </source>
</evidence>
<sequence length="197" mass="22078">MAPERRRRLLATAAREFAVEGYRQASLNRIIRLCGLSKSSFYYYVRSKEELFELVVDQLSAQLADELSETGPDDFRDDFWATAERLLRRLLAVAEREPLLTDLGRMFSLPGAPAGPESAVGRATAAAESWLDRVLAAGRAAGTVRADLPPGLQRHVTFAVLRALDEWTLRHQDLSDRRGTEPLLRAQLDLLHRLLAP</sequence>
<keyword evidence="2 4" id="KW-0238">DNA-binding</keyword>
<dbReference type="EMBL" id="PVNH01000015">
    <property type="protein sequence ID" value="PRX43470.1"/>
    <property type="molecule type" value="Genomic_DNA"/>
</dbReference>
<evidence type="ECO:0000256" key="3">
    <source>
        <dbReference type="ARBA" id="ARBA00023163"/>
    </source>
</evidence>
<feature type="DNA-binding region" description="H-T-H motif" evidence="4">
    <location>
        <begin position="26"/>
        <end position="45"/>
    </location>
</feature>